<evidence type="ECO:0000313" key="2">
    <source>
        <dbReference type="EMBL" id="MBE9030729.1"/>
    </source>
</evidence>
<feature type="region of interest" description="Disordered" evidence="1">
    <location>
        <begin position="210"/>
        <end position="233"/>
    </location>
</feature>
<sequence>MVKIRQTNNSRHIAPPRRWEMRLMAGVSAATTMLGSLALMALPAQAFISHPDDPENAYKLCGERLDQAGVAKEIAAKACAEVLHPDRVSQCTLDISAKQVDVLATLSACRRVRRPLELSTCVLDIHAQDAEAVLPNVMEACRQSLLPKRYGKCVVGLNQSLAMATPIGLSTCIDASDRPTDVLSTFKPLKDVPRMNGFGAAGAAESSVLQPGAKGSVTGGESSVTGAGTPQLY</sequence>
<comment type="caution">
    <text evidence="2">The sequence shown here is derived from an EMBL/GenBank/DDBJ whole genome shotgun (WGS) entry which is preliminary data.</text>
</comment>
<evidence type="ECO:0000313" key="3">
    <source>
        <dbReference type="Proteomes" id="UP000625316"/>
    </source>
</evidence>
<accession>A0A928VRE2</accession>
<dbReference type="Proteomes" id="UP000625316">
    <property type="component" value="Unassembled WGS sequence"/>
</dbReference>
<keyword evidence="3" id="KW-1185">Reference proteome</keyword>
<protein>
    <submittedName>
        <fullName evidence="2">Uncharacterized protein</fullName>
    </submittedName>
</protein>
<organism evidence="2 3">
    <name type="scientific">Romeriopsis navalis LEGE 11480</name>
    <dbReference type="NCBI Taxonomy" id="2777977"/>
    <lineage>
        <taxon>Bacteria</taxon>
        <taxon>Bacillati</taxon>
        <taxon>Cyanobacteriota</taxon>
        <taxon>Cyanophyceae</taxon>
        <taxon>Leptolyngbyales</taxon>
        <taxon>Leptolyngbyaceae</taxon>
        <taxon>Romeriopsis</taxon>
        <taxon>Romeriopsis navalis</taxon>
    </lineage>
</organism>
<reference evidence="2" key="1">
    <citation type="submission" date="2020-10" db="EMBL/GenBank/DDBJ databases">
        <authorList>
            <person name="Castelo-Branco R."/>
            <person name="Eusebio N."/>
            <person name="Adriana R."/>
            <person name="Vieira A."/>
            <person name="Brugerolle De Fraissinette N."/>
            <person name="Rezende De Castro R."/>
            <person name="Schneider M.P."/>
            <person name="Vasconcelos V."/>
            <person name="Leao P.N."/>
        </authorList>
    </citation>
    <scope>NUCLEOTIDE SEQUENCE</scope>
    <source>
        <strain evidence="2">LEGE 11480</strain>
    </source>
</reference>
<gene>
    <name evidence="2" type="ORF">IQ266_13410</name>
</gene>
<proteinExistence type="predicted"/>
<dbReference type="RefSeq" id="WP_264325559.1">
    <property type="nucleotide sequence ID" value="NZ_JADEXQ010000042.1"/>
</dbReference>
<evidence type="ECO:0000256" key="1">
    <source>
        <dbReference type="SAM" id="MobiDB-lite"/>
    </source>
</evidence>
<name>A0A928VRE2_9CYAN</name>
<feature type="compositionally biased region" description="Low complexity" evidence="1">
    <location>
        <begin position="215"/>
        <end position="233"/>
    </location>
</feature>
<dbReference type="EMBL" id="JADEXQ010000042">
    <property type="protein sequence ID" value="MBE9030729.1"/>
    <property type="molecule type" value="Genomic_DNA"/>
</dbReference>
<dbReference type="AlphaFoldDB" id="A0A928VRE2"/>